<dbReference type="InterPro" id="IPR043567">
    <property type="entry name" value="SYTL1-5_C2B"/>
</dbReference>
<dbReference type="GeneID" id="106474666"/>
<keyword evidence="2" id="KW-1185">Reference proteome</keyword>
<dbReference type="InterPro" id="IPR000008">
    <property type="entry name" value="C2_dom"/>
</dbReference>
<reference evidence="3" key="1">
    <citation type="submission" date="2025-08" db="UniProtKB">
        <authorList>
            <consortium name="RefSeq"/>
        </authorList>
    </citation>
    <scope>IDENTIFICATION</scope>
    <source>
        <tissue evidence="3">Muscle</tissue>
    </source>
</reference>
<dbReference type="PROSITE" id="PS50004">
    <property type="entry name" value="C2"/>
    <property type="match status" value="2"/>
</dbReference>
<dbReference type="CDD" id="cd04020">
    <property type="entry name" value="C2B_SLP_1-2-3-4"/>
    <property type="match status" value="1"/>
</dbReference>
<dbReference type="PRINTS" id="PR00360">
    <property type="entry name" value="C2DOMAIN"/>
</dbReference>
<feature type="domain" description="C2" evidence="1">
    <location>
        <begin position="1"/>
        <end position="53"/>
    </location>
</feature>
<name>A0ABM1BXZ4_LIMPO</name>
<dbReference type="InterPro" id="IPR035892">
    <property type="entry name" value="C2_domain_sf"/>
</dbReference>
<dbReference type="Pfam" id="PF00168">
    <property type="entry name" value="C2"/>
    <property type="match status" value="2"/>
</dbReference>
<evidence type="ECO:0000313" key="2">
    <source>
        <dbReference type="Proteomes" id="UP000694941"/>
    </source>
</evidence>
<sequence length="228" mass="26135">MKYRVAENELESRTLWLSVWHSDKLGRNDFLGEVMLPLTKEVLNDSNPGPQWYSLENRTESSLLSYKGTLTTALKYVSSSESRIGELHVLVKEAKNLIATRSNGTSDPFCKSYLLPDKSKKSKQKTPVLKKTCHPEWNCTLVYKNLTLDDLKDRCLELTIWDHDKITSNDFLGGTRLSLGTGKFLGRPVDWMDSQCEEISLWRVMLQQPGLWVERSLPLRSTMMSGKF</sequence>
<dbReference type="PANTHER" id="PTHR45716">
    <property type="entry name" value="BITESIZE, ISOFORM I"/>
    <property type="match status" value="1"/>
</dbReference>
<dbReference type="Proteomes" id="UP000694941">
    <property type="component" value="Unplaced"/>
</dbReference>
<dbReference type="Gene3D" id="2.60.40.150">
    <property type="entry name" value="C2 domain"/>
    <property type="match status" value="2"/>
</dbReference>
<proteinExistence type="predicted"/>
<dbReference type="PANTHER" id="PTHR45716:SF2">
    <property type="entry name" value="BITESIZE, ISOFORM I"/>
    <property type="match status" value="1"/>
</dbReference>
<gene>
    <name evidence="3" type="primary">LOC106474666</name>
</gene>
<evidence type="ECO:0000313" key="3">
    <source>
        <dbReference type="RefSeq" id="XP_013790812.2"/>
    </source>
</evidence>
<dbReference type="SUPFAM" id="SSF49562">
    <property type="entry name" value="C2 domain (Calcium/lipid-binding domain, CaLB)"/>
    <property type="match status" value="2"/>
</dbReference>
<dbReference type="SMART" id="SM00239">
    <property type="entry name" value="C2"/>
    <property type="match status" value="1"/>
</dbReference>
<evidence type="ECO:0000259" key="1">
    <source>
        <dbReference type="PROSITE" id="PS50004"/>
    </source>
</evidence>
<organism evidence="2 3">
    <name type="scientific">Limulus polyphemus</name>
    <name type="common">Atlantic horseshoe crab</name>
    <dbReference type="NCBI Taxonomy" id="6850"/>
    <lineage>
        <taxon>Eukaryota</taxon>
        <taxon>Metazoa</taxon>
        <taxon>Ecdysozoa</taxon>
        <taxon>Arthropoda</taxon>
        <taxon>Chelicerata</taxon>
        <taxon>Merostomata</taxon>
        <taxon>Xiphosura</taxon>
        <taxon>Limulidae</taxon>
        <taxon>Limulus</taxon>
    </lineage>
</organism>
<protein>
    <submittedName>
        <fullName evidence="3">Synaptotagmin-like protein 4</fullName>
    </submittedName>
</protein>
<accession>A0ABM1BXZ4</accession>
<dbReference type="RefSeq" id="XP_013790812.2">
    <property type="nucleotide sequence ID" value="XM_013935358.2"/>
</dbReference>
<feature type="domain" description="C2" evidence="1">
    <location>
        <begin position="66"/>
        <end position="192"/>
    </location>
</feature>